<protein>
    <submittedName>
        <fullName evidence="2">Uncharacterized protein</fullName>
    </submittedName>
</protein>
<evidence type="ECO:0000313" key="2">
    <source>
        <dbReference type="EMBL" id="RCW87590.1"/>
    </source>
</evidence>
<keyword evidence="1" id="KW-1133">Transmembrane helix</keyword>
<sequence length="52" mass="5945">MRDYRIRPIDRILQRTIGRSRILVTGWSSAAVVFTIALSMIWILSASSPQLQ</sequence>
<gene>
    <name evidence="2" type="ORF">C7476_101356</name>
</gene>
<dbReference type="EMBL" id="QPJM01000001">
    <property type="protein sequence ID" value="RCW87590.1"/>
    <property type="molecule type" value="Genomic_DNA"/>
</dbReference>
<keyword evidence="1" id="KW-0472">Membrane</keyword>
<dbReference type="Proteomes" id="UP000253324">
    <property type="component" value="Unassembled WGS sequence"/>
</dbReference>
<feature type="transmembrane region" description="Helical" evidence="1">
    <location>
        <begin position="21"/>
        <end position="44"/>
    </location>
</feature>
<evidence type="ECO:0000256" key="1">
    <source>
        <dbReference type="SAM" id="Phobius"/>
    </source>
</evidence>
<proteinExistence type="predicted"/>
<keyword evidence="1" id="KW-0812">Transmembrane</keyword>
<accession>A0A368Z566</accession>
<evidence type="ECO:0000313" key="3">
    <source>
        <dbReference type="Proteomes" id="UP000253324"/>
    </source>
</evidence>
<name>A0A368Z566_9HYPH</name>
<keyword evidence="3" id="KW-1185">Reference proteome</keyword>
<organism evidence="2 3">
    <name type="scientific">Phyllobacterium bourgognense</name>
    <dbReference type="NCBI Taxonomy" id="314236"/>
    <lineage>
        <taxon>Bacteria</taxon>
        <taxon>Pseudomonadati</taxon>
        <taxon>Pseudomonadota</taxon>
        <taxon>Alphaproteobacteria</taxon>
        <taxon>Hyphomicrobiales</taxon>
        <taxon>Phyllobacteriaceae</taxon>
        <taxon>Phyllobacterium</taxon>
    </lineage>
</organism>
<reference evidence="2 3" key="1">
    <citation type="submission" date="2018-07" db="EMBL/GenBank/DDBJ databases">
        <title>Genomic Encyclopedia of Type Strains, Phase III (KMG-III): the genomes of soil and plant-associated and newly described type strains.</title>
        <authorList>
            <person name="Whitman W."/>
        </authorList>
    </citation>
    <scope>NUCLEOTIDE SEQUENCE [LARGE SCALE GENOMIC DNA]</scope>
    <source>
        <strain evidence="2 3">31-25a</strain>
    </source>
</reference>
<comment type="caution">
    <text evidence="2">The sequence shown here is derived from an EMBL/GenBank/DDBJ whole genome shotgun (WGS) entry which is preliminary data.</text>
</comment>
<dbReference type="AlphaFoldDB" id="A0A368Z566"/>